<organism evidence="2 3">
    <name type="scientific">Flavobacterium frigoris</name>
    <dbReference type="NCBI Taxonomy" id="229204"/>
    <lineage>
        <taxon>Bacteria</taxon>
        <taxon>Pseudomonadati</taxon>
        <taxon>Bacteroidota</taxon>
        <taxon>Flavobacteriia</taxon>
        <taxon>Flavobacteriales</taxon>
        <taxon>Flavobacteriaceae</taxon>
        <taxon>Flavobacterium</taxon>
    </lineage>
</organism>
<keyword evidence="3" id="KW-1185">Reference proteome</keyword>
<keyword evidence="1" id="KW-0472">Membrane</keyword>
<dbReference type="AlphaFoldDB" id="A0A1H9JCW2"/>
<dbReference type="OrthoDB" id="1364734at2"/>
<keyword evidence="1" id="KW-0812">Transmembrane</keyword>
<evidence type="ECO:0000256" key="1">
    <source>
        <dbReference type="SAM" id="Phobius"/>
    </source>
</evidence>
<dbReference type="RefSeq" id="WP_139174220.1">
    <property type="nucleotide sequence ID" value="NZ_FOFZ01000004.1"/>
</dbReference>
<dbReference type="Proteomes" id="UP000183658">
    <property type="component" value="Unassembled WGS sequence"/>
</dbReference>
<evidence type="ECO:0000313" key="2">
    <source>
        <dbReference type="EMBL" id="SEQ84672.1"/>
    </source>
</evidence>
<dbReference type="EMBL" id="FOFZ01000004">
    <property type="protein sequence ID" value="SEQ84672.1"/>
    <property type="molecule type" value="Genomic_DNA"/>
</dbReference>
<gene>
    <name evidence="2" type="ORF">SAMN05444355_104286</name>
</gene>
<sequence>MKNTFKLFLVLFLIFNIMGSIVVTIVDLYKNRYFQEYENLKSLKNGKLYMTVDFLFIKSGTQDRGSDNGIGSYVIQGTLLSNNSEIELAIGKQEFLGTDLRRQPLYRSKLTGDFFLKNAPEEYYNYKFISFYIGIYLKFSFYIIIGIVIYLTIKHIKNRKYRI</sequence>
<name>A0A1H9JCW2_FLAFI</name>
<keyword evidence="1" id="KW-1133">Transmembrane helix</keyword>
<protein>
    <submittedName>
        <fullName evidence="2">Uncharacterized protein</fullName>
    </submittedName>
</protein>
<reference evidence="3" key="1">
    <citation type="submission" date="2016-10" db="EMBL/GenBank/DDBJ databases">
        <authorList>
            <person name="Varghese N."/>
            <person name="Submissions S."/>
        </authorList>
    </citation>
    <scope>NUCLEOTIDE SEQUENCE [LARGE SCALE GENOMIC DNA]</scope>
    <source>
        <strain evidence="3">DSM 15719</strain>
    </source>
</reference>
<evidence type="ECO:0000313" key="3">
    <source>
        <dbReference type="Proteomes" id="UP000183658"/>
    </source>
</evidence>
<proteinExistence type="predicted"/>
<feature type="transmembrane region" description="Helical" evidence="1">
    <location>
        <begin position="129"/>
        <end position="153"/>
    </location>
</feature>
<feature type="transmembrane region" description="Helical" evidence="1">
    <location>
        <begin position="7"/>
        <end position="29"/>
    </location>
</feature>
<accession>A0A1H9JCW2</accession>